<dbReference type="Pfam" id="PF09375">
    <property type="entry name" value="Peptidase_M75"/>
    <property type="match status" value="1"/>
</dbReference>
<dbReference type="GO" id="GO:0030313">
    <property type="term" value="C:cell envelope"/>
    <property type="evidence" value="ECO:0007669"/>
    <property type="project" value="UniProtKB-SubCell"/>
</dbReference>
<dbReference type="Proteomes" id="UP000599688">
    <property type="component" value="Unassembled WGS sequence"/>
</dbReference>
<evidence type="ECO:0000256" key="2">
    <source>
        <dbReference type="ARBA" id="ARBA00022729"/>
    </source>
</evidence>
<dbReference type="InterPro" id="IPR034984">
    <property type="entry name" value="Imelysin-like_IPPA"/>
</dbReference>
<dbReference type="EMBL" id="BMGL01000009">
    <property type="protein sequence ID" value="GGE15971.1"/>
    <property type="molecule type" value="Genomic_DNA"/>
</dbReference>
<proteinExistence type="predicted"/>
<comment type="caution">
    <text evidence="4">The sequence shown here is derived from an EMBL/GenBank/DDBJ whole genome shotgun (WGS) entry which is preliminary data.</text>
</comment>
<keyword evidence="2" id="KW-0732">Signal</keyword>
<dbReference type="InterPro" id="IPR038352">
    <property type="entry name" value="Imelysin_sf"/>
</dbReference>
<feature type="domain" description="Imelysin-like" evidence="3">
    <location>
        <begin position="37"/>
        <end position="332"/>
    </location>
</feature>
<comment type="subcellular location">
    <subcellularLocation>
        <location evidence="1">Cell envelope</location>
    </subcellularLocation>
</comment>
<dbReference type="CDD" id="cd14659">
    <property type="entry name" value="Imelysin-like_IPPA"/>
    <property type="match status" value="1"/>
</dbReference>
<dbReference type="Gene3D" id="1.20.1420.20">
    <property type="entry name" value="M75 peptidase, HXXE motif"/>
    <property type="match status" value="1"/>
</dbReference>
<organism evidence="4 5">
    <name type="scientific">Psychroflexus salis</name>
    <dbReference type="NCBI Taxonomy" id="1526574"/>
    <lineage>
        <taxon>Bacteria</taxon>
        <taxon>Pseudomonadati</taxon>
        <taxon>Bacteroidota</taxon>
        <taxon>Flavobacteriia</taxon>
        <taxon>Flavobacteriales</taxon>
        <taxon>Flavobacteriaceae</taxon>
        <taxon>Psychroflexus</taxon>
    </lineage>
</organism>
<protein>
    <submittedName>
        <fullName evidence="4">Iron-regulated protein A</fullName>
    </submittedName>
</protein>
<accession>A0A916ZVH8</accession>
<evidence type="ECO:0000313" key="5">
    <source>
        <dbReference type="Proteomes" id="UP000599688"/>
    </source>
</evidence>
<sequence>MAFGIVACSSDDSDGENNITNNFDRNKMLTNWADNLIIPSYQNFASKTNSLQTANTTFVNETNLENLTNLRAAWQDAYIAWQKVEMYDIGPARDVVLRSFVNTYPTNAENVNLLIESQNYNLADPNLNDEQGFPALDYLLFGIAESDTELVELYDNDANGDKYRQYLTDVVTRINSLGAQVLDDWQNAYRDVFVQNSGSSANSSTNRMANVFMEYYEVRFRNGKIGFPAGVYSGGDPQPNRVEAFYNKELSKSLALEALEAHKNFFNGNEFNENTSAESFANYLDFLDVIKNGDSLSSLINNQYEESITSINALDNSFYNQINTNNNGMLEVFESLQDNVVFLKSDMFSALSIALEFDSGDGD</sequence>
<evidence type="ECO:0000259" key="3">
    <source>
        <dbReference type="Pfam" id="PF09375"/>
    </source>
</evidence>
<name>A0A916ZVH8_9FLAO</name>
<evidence type="ECO:0000256" key="1">
    <source>
        <dbReference type="ARBA" id="ARBA00004196"/>
    </source>
</evidence>
<evidence type="ECO:0000313" key="4">
    <source>
        <dbReference type="EMBL" id="GGE15971.1"/>
    </source>
</evidence>
<dbReference type="AlphaFoldDB" id="A0A916ZVH8"/>
<reference evidence="4 5" key="1">
    <citation type="journal article" date="2014" name="Int. J. Syst. Evol. Microbiol.">
        <title>Complete genome sequence of Corynebacterium casei LMG S-19264T (=DSM 44701T), isolated from a smear-ripened cheese.</title>
        <authorList>
            <consortium name="US DOE Joint Genome Institute (JGI-PGF)"/>
            <person name="Walter F."/>
            <person name="Albersmeier A."/>
            <person name="Kalinowski J."/>
            <person name="Ruckert C."/>
        </authorList>
    </citation>
    <scope>NUCLEOTIDE SEQUENCE [LARGE SCALE GENOMIC DNA]</scope>
    <source>
        <strain evidence="4 5">CGMCC 1.12925</strain>
    </source>
</reference>
<dbReference type="InterPro" id="IPR018976">
    <property type="entry name" value="Imelysin-like"/>
</dbReference>
<keyword evidence="5" id="KW-1185">Reference proteome</keyword>
<gene>
    <name evidence="4" type="primary">irpA</name>
    <name evidence="4" type="ORF">GCM10010831_16600</name>
</gene>